<name>A0A0A9H415_ARUDO</name>
<protein>
    <submittedName>
        <fullName evidence="1">Uncharacterized protein</fullName>
    </submittedName>
</protein>
<evidence type="ECO:0000313" key="1">
    <source>
        <dbReference type="EMBL" id="JAE30539.1"/>
    </source>
</evidence>
<proteinExistence type="predicted"/>
<sequence>MLCTPTPLMC</sequence>
<organism evidence="1">
    <name type="scientific">Arundo donax</name>
    <name type="common">Giant reed</name>
    <name type="synonym">Donax arundinaceus</name>
    <dbReference type="NCBI Taxonomy" id="35708"/>
    <lineage>
        <taxon>Eukaryota</taxon>
        <taxon>Viridiplantae</taxon>
        <taxon>Streptophyta</taxon>
        <taxon>Embryophyta</taxon>
        <taxon>Tracheophyta</taxon>
        <taxon>Spermatophyta</taxon>
        <taxon>Magnoliopsida</taxon>
        <taxon>Liliopsida</taxon>
        <taxon>Poales</taxon>
        <taxon>Poaceae</taxon>
        <taxon>PACMAD clade</taxon>
        <taxon>Arundinoideae</taxon>
        <taxon>Arundineae</taxon>
        <taxon>Arundo</taxon>
    </lineage>
</organism>
<accession>A0A0A9H415</accession>
<reference evidence="1" key="2">
    <citation type="journal article" date="2015" name="Data Brief">
        <title>Shoot transcriptome of the giant reed, Arundo donax.</title>
        <authorList>
            <person name="Barrero R.A."/>
            <person name="Guerrero F.D."/>
            <person name="Moolhuijzen P."/>
            <person name="Goolsby J.A."/>
            <person name="Tidwell J."/>
            <person name="Bellgard S.E."/>
            <person name="Bellgard M.I."/>
        </authorList>
    </citation>
    <scope>NUCLEOTIDE SEQUENCE</scope>
    <source>
        <tissue evidence="1">Shoot tissue taken approximately 20 cm above the soil surface</tissue>
    </source>
</reference>
<reference evidence="1" key="1">
    <citation type="submission" date="2014-09" db="EMBL/GenBank/DDBJ databases">
        <authorList>
            <person name="Magalhaes I.L.F."/>
            <person name="Oliveira U."/>
            <person name="Santos F.R."/>
            <person name="Vidigal T.H.D.A."/>
            <person name="Brescovit A.D."/>
            <person name="Santos A.J."/>
        </authorList>
    </citation>
    <scope>NUCLEOTIDE SEQUENCE</scope>
    <source>
        <tissue evidence="1">Shoot tissue taken approximately 20 cm above the soil surface</tissue>
    </source>
</reference>
<dbReference type="EMBL" id="GBRH01167357">
    <property type="protein sequence ID" value="JAE30539.1"/>
    <property type="molecule type" value="Transcribed_RNA"/>
</dbReference>